<dbReference type="InterPro" id="IPR024317">
    <property type="entry name" value="Dynein_heavy_chain_D4_dom"/>
</dbReference>
<dbReference type="Gene3D" id="1.20.920.20">
    <property type="match status" value="1"/>
</dbReference>
<dbReference type="PANTHER" id="PTHR22878:SF71">
    <property type="entry name" value="DYNEIN, AXONEMAL, HEAVY CHAIN 3"/>
    <property type="match status" value="1"/>
</dbReference>
<evidence type="ECO:0000256" key="6">
    <source>
        <dbReference type="ARBA" id="ARBA00022840"/>
    </source>
</evidence>
<dbReference type="InterPro" id="IPR035706">
    <property type="entry name" value="AAA_9"/>
</dbReference>
<dbReference type="Gene3D" id="3.40.50.300">
    <property type="entry name" value="P-loop containing nucleotide triphosphate hydrolases"/>
    <property type="match status" value="5"/>
</dbReference>
<evidence type="ECO:0000256" key="12">
    <source>
        <dbReference type="ARBA" id="ARBA00023273"/>
    </source>
</evidence>
<feature type="domain" description="AAA+ ATPase" evidence="14">
    <location>
        <begin position="884"/>
        <end position="1041"/>
    </location>
</feature>
<dbReference type="FunFam" id="1.10.8.1220:FF:000001">
    <property type="entry name" value="Dynein axonemal heavy chain 5"/>
    <property type="match status" value="1"/>
</dbReference>
<dbReference type="InterPro" id="IPR042219">
    <property type="entry name" value="AAA_lid_11_sf"/>
</dbReference>
<dbReference type="Pfam" id="PF12775">
    <property type="entry name" value="AAA_7"/>
    <property type="match status" value="1"/>
</dbReference>
<dbReference type="Gene3D" id="1.20.1270.280">
    <property type="match status" value="1"/>
</dbReference>
<dbReference type="FunFam" id="1.10.8.720:FF:000001">
    <property type="entry name" value="dynein heavy chain 7, axonemal"/>
    <property type="match status" value="1"/>
</dbReference>
<evidence type="ECO:0000256" key="5">
    <source>
        <dbReference type="ARBA" id="ARBA00022741"/>
    </source>
</evidence>
<keyword evidence="7" id="KW-0243">Dynein</keyword>
<dbReference type="FunFam" id="3.10.490.20:FF:000001">
    <property type="entry name" value="dynein heavy chain 7, axonemal"/>
    <property type="match status" value="1"/>
</dbReference>
<feature type="coiled-coil region" evidence="13">
    <location>
        <begin position="1362"/>
        <end position="1427"/>
    </location>
</feature>
<sequence>MNPGYAGRTELPDNLKVLFRTVAMMVPDYAMIGEITLYSNGFVNAGPLARKIVQAYKLCSEQLSSQNHYDYGMRAVKSVLLASGALKKNYPEKDESQLVLRAIIDVNMPKFLSQDVPLFAGIYSDLFPGVEIPQPDRAELLHCIHRELEKRNLQPTDWYLEKIIQIYEMMLVRHGFMIVGPPMGGKTQAYQSLAESLRALQLMKPPPRHKEFGAIYRIINPKAITMGQLYGCFDPVSHEWSDGVLAIAFREYAMSATRDRKWILFDGPVDAVWIENMNTVLDDNKKLCLMSGEIIQMTNKMNLIFEPADLEFASPATVSRCGMIYMEPEQLGWRAFLTSYNTHLSKKLIPEQYDLIQELIEWLVPPIFEYLLRCNHFVRVGEIHQFHSFTRLFTCLLEGEAQFSTMWLQCTFVFSLLWGLCATITGDSRKGFDSFFRKLLDGSNTAYPKPKSFKLTKNQLFQDKDTVFDYVYDKRNNGTWISWVELEKEVPLAANAKVNDLIILTNENACLRFFVSKMVQSKIPILLVGPTGTGKSSLVLNFLLSLPKEKYITNTINFSARTTANQTQDIIMSKVDRRRKGVFGPSMGKKCVLFVDDLSMPAREQWGAQPPLELLRQWADHGHWYDLRDMARQEVVDVLFVSAMLPPGGGSNLISSRLTRHMLLITLDAFEDNTLNKIFVTIMDWHFAKGFPDSLARQSKAVVSATMEVYKSVTVQFLPTPSKCHYLFNLRDFARVIRGVLLVPASHLKELSKLVLLWIHETYRVFYDRLVDDADRVKLFDIIYKAVYGNYRVHMDQVLAELGYVPEGDKCANRHAANIFFGNYMEPDADPKIYDQVTDLDDMAVKMEYYLEEYNVVSSSPMSLVMFRYALDHISRCARVLLQDNGNLLLVGVGGSGRSSAVKLAASILEMNVIQIEISRVYGQNEWRDDIRKMLMKAGIIGKPLVFLFADNQIMYEGMVEDINMLLNTGDIPNLYGMDEKVEILDKMQAAVRESGKKMETTPLAMFGFYLERVKASLRVVLALSPIGDAFRNRLRMFPSLINCCTIDWFTAWPPEALERVASMFISKMESVESELRDACVQMCQLFHVSVVRLSDRFYAEQKRKVYVTPTSYLELIKAFQNLYTLKVDQITRSRNRYETGLEQLDFAAGQVAVMQQNLIDLQPLLVETSDKTEKLMIKIEQDTVVVEKQKEIVGADEALANEAAAAAQAIKDDCESDLAEAVPALRAALDALDTLKPADVTLVKSMKNPPAGVKLVMEAVCVMKGIKGDRKMDPTGKAYEDYWGPSQKMLGDMKFLESLKNYDKDNIPASIMKKIRDKYIPDREFDPAVIAKVSSACEGLCRWVRAMDVYDRVIKVVAPKKAALAEAEAELQTQMNTLNEKRAQLQGVLDKLQALNDEFAEMTRKKKGLEDEIELCSTKLSRAEQLIGGLGGEKARWTDLQIQLQNLLSNIIGDVLLAAGFIAYLGPYTVNYRREIIQTWNKRTQELDIPCSESFSLLSTLGEPVVIRAWNIAGLPVDAFSVENGIIVEKSRRWPLMIDPQEQANKWVKNMERENQLKVIKLTDSNYVRVLENAIQLGLPVILENVREQLDAVLEPVLLRNIFRSGGIDCLKLGDNILEYNHEFRFYITTRLSNPHYLPEIAVKVTLLNFMITPQGLQDQLLGIVVAQDRPELELKKNQLIVEGANNKRTLKEIEDKILEVLSSAGNILEDESANQILSSSKTLSIEIEAKQAAAAVTEQEIDEARLLYVPVSKHSSVLFFCISDLANIDPMYQYSLNWFINLYNQAIQNSPKSDNLTERLEGLNAHFTRIVYENVCRSLFEKDKLIFSLVLTLGILRAKGDLDDELVAFLLTGGVALENPHENPAPAWLSEKAWSEIVRCSNLNGLRGFKENFESNLAEWKAFYDLSAPHESALPHPYEDIRGIPKLIILRCIRPDKLIPLVQQYVVEEMGRTYIEPPPFDLEKSYNDSNCSSPLIFILSPGSDPMSGLVKFSMEKKVVSFETISLGQGQGPIAANMIRQAAASGGWAVLQNCHVMASWMGELERLCAEELAPRAAHPAARCWLTSYPCTAFPVTVLQNGVKMTNEAPKGLKNNIYRSYMSDPICDPEFYISCPRTEEWRRLLFALCFFHAIVQERRAFGPLGWNIQYEFNESDLRICIMQLQMFLTEYTEIPFDALNYLAGECNYGGRVTDDKDRRLILSLLSIFYNEEVTTNPNYSFSPSGDYVLPRSMEHAAVLAHVRALPPRARPEVFGLHENADITKDNKETANLLFGCLLTRGAGAGAGAGGARAGAGVEELTRDVAARLPPPYDVRAVAARYPVQYHNSMNTVLKQELIRYNRLLSVVARTLRGVHRAARGLAALSAELEACHAALAAGRVPDAWAAKSYPSMKPLGSYIADFLARLKFFQDWIDEGPPTVFWISGFYFTQSFLTGVLQNYSRHNKIPIDQVHFEFTVTSMEATCEEEPAFGVYCKQTQQVDNQGQEHSVFVWGLFLEGARWNRETMQLDESYPKILFDTIPIIWFQPALIVDFNPPPSYFCPIYKTSERKGVLATTGHSSNFVMYITLRSDIPEKHWINRGVASLTQLDD</sequence>
<dbReference type="InterPro" id="IPR003593">
    <property type="entry name" value="AAA+_ATPase"/>
</dbReference>
<gene>
    <name evidence="15" type="ORF">BINO364_LOCUS5967</name>
</gene>
<dbReference type="GO" id="GO:0005874">
    <property type="term" value="C:microtubule"/>
    <property type="evidence" value="ECO:0007669"/>
    <property type="project" value="UniProtKB-KW"/>
</dbReference>
<dbReference type="InterPro" id="IPR027417">
    <property type="entry name" value="P-loop_NTPase"/>
</dbReference>
<proteinExistence type="inferred from homology"/>
<keyword evidence="5" id="KW-0547">Nucleotide-binding</keyword>
<dbReference type="CDD" id="cd00009">
    <property type="entry name" value="AAA"/>
    <property type="match status" value="1"/>
</dbReference>
<dbReference type="FunFam" id="1.20.920.20:FF:000006">
    <property type="entry name" value="Dynein, axonemal, heavy chain 6"/>
    <property type="match status" value="1"/>
</dbReference>
<organism evidence="15 16">
    <name type="scientific">Brenthis ino</name>
    <name type="common">lesser marbled fritillary</name>
    <dbReference type="NCBI Taxonomy" id="405034"/>
    <lineage>
        <taxon>Eukaryota</taxon>
        <taxon>Metazoa</taxon>
        <taxon>Ecdysozoa</taxon>
        <taxon>Arthropoda</taxon>
        <taxon>Hexapoda</taxon>
        <taxon>Insecta</taxon>
        <taxon>Pterygota</taxon>
        <taxon>Neoptera</taxon>
        <taxon>Endopterygota</taxon>
        <taxon>Lepidoptera</taxon>
        <taxon>Glossata</taxon>
        <taxon>Ditrysia</taxon>
        <taxon>Papilionoidea</taxon>
        <taxon>Nymphalidae</taxon>
        <taxon>Heliconiinae</taxon>
        <taxon>Argynnini</taxon>
        <taxon>Brenthis</taxon>
    </lineage>
</organism>
<dbReference type="FunFam" id="3.40.50.300:FF:000362">
    <property type="entry name" value="Dynein, axonemal, heavy chain 6"/>
    <property type="match status" value="1"/>
</dbReference>
<keyword evidence="6" id="KW-0067">ATP-binding</keyword>
<dbReference type="InterPro" id="IPR024743">
    <property type="entry name" value="Dynein_HC_stalk"/>
</dbReference>
<dbReference type="Gene3D" id="1.10.8.1220">
    <property type="match status" value="1"/>
</dbReference>
<dbReference type="GO" id="GO:0051959">
    <property type="term" value="F:dynein light intermediate chain binding"/>
    <property type="evidence" value="ECO:0007669"/>
    <property type="project" value="InterPro"/>
</dbReference>
<dbReference type="InterPro" id="IPR041589">
    <property type="entry name" value="DNAH3_AAA_lid_1"/>
</dbReference>
<dbReference type="SUPFAM" id="SSF52540">
    <property type="entry name" value="P-loop containing nucleoside triphosphate hydrolases"/>
    <property type="match status" value="3"/>
</dbReference>
<dbReference type="InterPro" id="IPR043157">
    <property type="entry name" value="Dynein_AAA1S"/>
</dbReference>
<dbReference type="Pfam" id="PF12781">
    <property type="entry name" value="AAA_9"/>
    <property type="match status" value="1"/>
</dbReference>
<dbReference type="InterPro" id="IPR026983">
    <property type="entry name" value="DHC"/>
</dbReference>
<dbReference type="EMBL" id="OV170234">
    <property type="protein sequence ID" value="CAH0719659.1"/>
    <property type="molecule type" value="Genomic_DNA"/>
</dbReference>
<keyword evidence="9" id="KW-0969">Cilium</keyword>
<dbReference type="InterPro" id="IPR041228">
    <property type="entry name" value="Dynein_C"/>
</dbReference>
<dbReference type="FunFam" id="3.40.50.300:FF:001328">
    <property type="entry name" value="Dynein heavy chain 6, axonemal"/>
    <property type="match status" value="1"/>
</dbReference>
<evidence type="ECO:0000313" key="15">
    <source>
        <dbReference type="EMBL" id="CAH0719659.1"/>
    </source>
</evidence>
<dbReference type="FunFam" id="1.20.920.30:FF:000002">
    <property type="entry name" value="Dynein axonemal heavy chain 3"/>
    <property type="match status" value="1"/>
</dbReference>
<dbReference type="Gene3D" id="1.20.920.30">
    <property type="match status" value="1"/>
</dbReference>
<dbReference type="FunFam" id="3.40.50.300:FF:000223">
    <property type="entry name" value="Dynein heavy chain 3, axonemal"/>
    <property type="match status" value="1"/>
</dbReference>
<protein>
    <recommendedName>
        <fullName evidence="14">AAA+ ATPase domain-containing protein</fullName>
    </recommendedName>
</protein>
<dbReference type="InterPro" id="IPR041466">
    <property type="entry name" value="Dynein_AAA5_ext"/>
</dbReference>
<dbReference type="Pfam" id="PF03028">
    <property type="entry name" value="Dynein_heavy"/>
    <property type="match status" value="1"/>
</dbReference>
<dbReference type="PANTHER" id="PTHR22878">
    <property type="entry name" value="DYNEIN HEAVY CHAIN 6, AXONEMAL-LIKE-RELATED"/>
    <property type="match status" value="1"/>
</dbReference>
<dbReference type="Proteomes" id="UP000838878">
    <property type="component" value="Chromosome 14"/>
</dbReference>
<dbReference type="Gene3D" id="1.10.472.130">
    <property type="match status" value="1"/>
</dbReference>
<dbReference type="Pfam" id="PF12774">
    <property type="entry name" value="AAA_6"/>
    <property type="match status" value="1"/>
</dbReference>
<evidence type="ECO:0000256" key="10">
    <source>
        <dbReference type="ARBA" id="ARBA00023175"/>
    </source>
</evidence>
<dbReference type="Pfam" id="PF17857">
    <property type="entry name" value="AAA_lid_1"/>
    <property type="match status" value="1"/>
</dbReference>
<evidence type="ECO:0000256" key="7">
    <source>
        <dbReference type="ARBA" id="ARBA00023017"/>
    </source>
</evidence>
<reference evidence="15" key="1">
    <citation type="submission" date="2021-12" db="EMBL/GenBank/DDBJ databases">
        <authorList>
            <person name="Martin H S."/>
        </authorList>
    </citation>
    <scope>NUCLEOTIDE SEQUENCE</scope>
</reference>
<dbReference type="Pfam" id="PF12777">
    <property type="entry name" value="MT"/>
    <property type="match status" value="1"/>
</dbReference>
<dbReference type="FunFam" id="3.40.50.300:FF:002141">
    <property type="entry name" value="Dynein heavy chain"/>
    <property type="match status" value="1"/>
</dbReference>
<keyword evidence="3" id="KW-0963">Cytoplasm</keyword>
<dbReference type="Gene3D" id="1.10.8.720">
    <property type="entry name" value="Region D6 of dynein motor"/>
    <property type="match status" value="1"/>
</dbReference>
<dbReference type="FunFam" id="1.10.8.710:FF:000004">
    <property type="entry name" value="Dynein axonemal heavy chain 6"/>
    <property type="match status" value="1"/>
</dbReference>
<evidence type="ECO:0000256" key="3">
    <source>
        <dbReference type="ARBA" id="ARBA00022490"/>
    </source>
</evidence>
<feature type="domain" description="AAA+ ATPase" evidence="14">
    <location>
        <begin position="521"/>
        <end position="668"/>
    </location>
</feature>
<dbReference type="FunFam" id="1.20.1270.280:FF:000001">
    <property type="entry name" value="dynein heavy chain 7, axonemal"/>
    <property type="match status" value="1"/>
</dbReference>
<dbReference type="Pfam" id="PF12780">
    <property type="entry name" value="AAA_8"/>
    <property type="match status" value="1"/>
</dbReference>
<accession>A0A8J9UI99</accession>
<dbReference type="Pfam" id="PF17852">
    <property type="entry name" value="Dynein_AAA_lid"/>
    <property type="match status" value="1"/>
</dbReference>
<name>A0A8J9UI99_9NEOP</name>
<comment type="subcellular location">
    <subcellularLocation>
        <location evidence="1">Cytoplasm</location>
        <location evidence="1">Cytoskeleton</location>
        <location evidence="1">Cilium axoneme</location>
    </subcellularLocation>
</comment>
<dbReference type="InterPro" id="IPR043160">
    <property type="entry name" value="Dynein_C_barrel"/>
</dbReference>
<dbReference type="InterPro" id="IPR004273">
    <property type="entry name" value="Dynein_heavy_D6_P-loop"/>
</dbReference>
<evidence type="ECO:0000256" key="9">
    <source>
        <dbReference type="ARBA" id="ARBA00023069"/>
    </source>
</evidence>
<keyword evidence="12" id="KW-0966">Cell projection</keyword>
<dbReference type="OrthoDB" id="447173at2759"/>
<dbReference type="Gene3D" id="3.10.490.20">
    <property type="match status" value="1"/>
</dbReference>
<evidence type="ECO:0000259" key="14">
    <source>
        <dbReference type="SMART" id="SM00382"/>
    </source>
</evidence>
<keyword evidence="10" id="KW-0505">Motor protein</keyword>
<dbReference type="Gene3D" id="1.10.8.710">
    <property type="match status" value="1"/>
</dbReference>
<dbReference type="GO" id="GO:0003341">
    <property type="term" value="P:cilium movement"/>
    <property type="evidence" value="ECO:0007669"/>
    <property type="project" value="UniProtKB-ARBA"/>
</dbReference>
<dbReference type="GO" id="GO:0005930">
    <property type="term" value="C:axoneme"/>
    <property type="evidence" value="ECO:0007669"/>
    <property type="project" value="UniProtKB-SubCell"/>
</dbReference>
<dbReference type="GO" id="GO:0008569">
    <property type="term" value="F:minus-end-directed microtubule motor activity"/>
    <property type="evidence" value="ECO:0007669"/>
    <property type="project" value="InterPro"/>
</dbReference>
<dbReference type="GO" id="GO:0005524">
    <property type="term" value="F:ATP binding"/>
    <property type="evidence" value="ECO:0007669"/>
    <property type="project" value="UniProtKB-KW"/>
</dbReference>
<evidence type="ECO:0000256" key="4">
    <source>
        <dbReference type="ARBA" id="ARBA00022701"/>
    </source>
</evidence>
<dbReference type="InterPro" id="IPR035699">
    <property type="entry name" value="AAA_6"/>
</dbReference>
<evidence type="ECO:0000256" key="11">
    <source>
        <dbReference type="ARBA" id="ARBA00023212"/>
    </source>
</evidence>
<dbReference type="GO" id="GO:0030286">
    <property type="term" value="C:dynein complex"/>
    <property type="evidence" value="ECO:0007669"/>
    <property type="project" value="UniProtKB-KW"/>
</dbReference>
<dbReference type="GO" id="GO:0045505">
    <property type="term" value="F:dynein intermediate chain binding"/>
    <property type="evidence" value="ECO:0007669"/>
    <property type="project" value="InterPro"/>
</dbReference>
<keyword evidence="11" id="KW-0206">Cytoskeleton</keyword>
<evidence type="ECO:0000256" key="2">
    <source>
        <dbReference type="ARBA" id="ARBA00008887"/>
    </source>
</evidence>
<keyword evidence="8 13" id="KW-0175">Coiled coil</keyword>
<dbReference type="Pfam" id="PF18198">
    <property type="entry name" value="AAA_lid_11"/>
    <property type="match status" value="1"/>
</dbReference>
<evidence type="ECO:0000256" key="8">
    <source>
        <dbReference type="ARBA" id="ARBA00023054"/>
    </source>
</evidence>
<keyword evidence="16" id="KW-1185">Reference proteome</keyword>
<feature type="non-terminal residue" evidence="15">
    <location>
        <position position="2590"/>
    </location>
</feature>
<keyword evidence="4" id="KW-0493">Microtubule</keyword>
<dbReference type="Gene3D" id="6.10.140.1060">
    <property type="match status" value="1"/>
</dbReference>
<comment type="similarity">
    <text evidence="2">Belongs to the dynein heavy chain family.</text>
</comment>
<dbReference type="Pfam" id="PF18199">
    <property type="entry name" value="Dynein_C"/>
    <property type="match status" value="1"/>
</dbReference>
<evidence type="ECO:0000256" key="13">
    <source>
        <dbReference type="SAM" id="Coils"/>
    </source>
</evidence>
<dbReference type="InterPro" id="IPR041658">
    <property type="entry name" value="AAA_lid_11"/>
</dbReference>
<evidence type="ECO:0000313" key="16">
    <source>
        <dbReference type="Proteomes" id="UP000838878"/>
    </source>
</evidence>
<evidence type="ECO:0000256" key="1">
    <source>
        <dbReference type="ARBA" id="ARBA00004430"/>
    </source>
</evidence>
<dbReference type="SMART" id="SM00382">
    <property type="entry name" value="AAA"/>
    <property type="match status" value="2"/>
</dbReference>